<evidence type="ECO:0000256" key="1">
    <source>
        <dbReference type="ARBA" id="ARBA00023286"/>
    </source>
</evidence>
<keyword evidence="5" id="KW-1185">Reference proteome</keyword>
<organism evidence="4 5">
    <name type="scientific">Diploscapter pachys</name>
    <dbReference type="NCBI Taxonomy" id="2018661"/>
    <lineage>
        <taxon>Eukaryota</taxon>
        <taxon>Metazoa</taxon>
        <taxon>Ecdysozoa</taxon>
        <taxon>Nematoda</taxon>
        <taxon>Chromadorea</taxon>
        <taxon>Rhabditida</taxon>
        <taxon>Rhabditina</taxon>
        <taxon>Rhabditomorpha</taxon>
        <taxon>Rhabditoidea</taxon>
        <taxon>Rhabditidae</taxon>
        <taxon>Diploscapter</taxon>
    </lineage>
</organism>
<dbReference type="PANTHER" id="PTHR45638">
    <property type="entry name" value="CYCLIC NUCLEOTIDE-GATED CATION CHANNEL SUBUNIT A"/>
    <property type="match status" value="1"/>
</dbReference>
<protein>
    <recommendedName>
        <fullName evidence="3">Cyclic nucleotide-binding domain-containing protein</fullName>
    </recommendedName>
</protein>
<dbReference type="STRING" id="2018661.A0A2A2JAA7"/>
<feature type="transmembrane region" description="Helical" evidence="2">
    <location>
        <begin position="125"/>
        <end position="144"/>
    </location>
</feature>
<dbReference type="InterPro" id="IPR014710">
    <property type="entry name" value="RmlC-like_jellyroll"/>
</dbReference>
<keyword evidence="1" id="KW-0407">Ion channel</keyword>
<gene>
    <name evidence="4" type="ORF">WR25_10068</name>
</gene>
<dbReference type="GO" id="GO:0005223">
    <property type="term" value="F:intracellularly cGMP-activated cation channel activity"/>
    <property type="evidence" value="ECO:0007669"/>
    <property type="project" value="TreeGrafter"/>
</dbReference>
<reference evidence="4 5" key="1">
    <citation type="journal article" date="2017" name="Curr. Biol.">
        <title>Genome architecture and evolution of a unichromosomal asexual nematode.</title>
        <authorList>
            <person name="Fradin H."/>
            <person name="Zegar C."/>
            <person name="Gutwein M."/>
            <person name="Lucas J."/>
            <person name="Kovtun M."/>
            <person name="Corcoran D."/>
            <person name="Baugh L.R."/>
            <person name="Kiontke K."/>
            <person name="Gunsalus K."/>
            <person name="Fitch D.H."/>
            <person name="Piano F."/>
        </authorList>
    </citation>
    <scope>NUCLEOTIDE SEQUENCE [LARGE SCALE GENOMIC DNA]</scope>
    <source>
        <strain evidence="4">PF1309</strain>
    </source>
</reference>
<feature type="domain" description="Cyclic nucleotide-binding" evidence="3">
    <location>
        <begin position="200"/>
        <end position="289"/>
    </location>
</feature>
<dbReference type="SUPFAM" id="SSF51206">
    <property type="entry name" value="cAMP-binding domain-like"/>
    <property type="match status" value="1"/>
</dbReference>
<evidence type="ECO:0000256" key="2">
    <source>
        <dbReference type="SAM" id="Phobius"/>
    </source>
</evidence>
<dbReference type="InterPro" id="IPR050866">
    <property type="entry name" value="CNG_cation_channel"/>
</dbReference>
<dbReference type="SUPFAM" id="SSF81324">
    <property type="entry name" value="Voltage-gated potassium channels"/>
    <property type="match status" value="1"/>
</dbReference>
<feature type="transmembrane region" description="Helical" evidence="2">
    <location>
        <begin position="88"/>
        <end position="105"/>
    </location>
</feature>
<dbReference type="GO" id="GO:0044877">
    <property type="term" value="F:protein-containing complex binding"/>
    <property type="evidence" value="ECO:0007669"/>
    <property type="project" value="TreeGrafter"/>
</dbReference>
<dbReference type="Proteomes" id="UP000218231">
    <property type="component" value="Unassembled WGS sequence"/>
</dbReference>
<proteinExistence type="predicted"/>
<dbReference type="PANTHER" id="PTHR45638:SF14">
    <property type="entry name" value="CYCLIC NUCLEOTIDE-BINDING DOMAIN-CONTAINING PROTEIN"/>
    <property type="match status" value="1"/>
</dbReference>
<dbReference type="GO" id="GO:0030553">
    <property type="term" value="F:cGMP binding"/>
    <property type="evidence" value="ECO:0007669"/>
    <property type="project" value="TreeGrafter"/>
</dbReference>
<keyword evidence="2" id="KW-0812">Transmembrane</keyword>
<dbReference type="InterPro" id="IPR000595">
    <property type="entry name" value="cNMP-bd_dom"/>
</dbReference>
<dbReference type="CDD" id="cd00038">
    <property type="entry name" value="CAP_ED"/>
    <property type="match status" value="1"/>
</dbReference>
<keyword evidence="1" id="KW-0406">Ion transport</keyword>
<dbReference type="OrthoDB" id="421226at2759"/>
<dbReference type="GO" id="GO:0005886">
    <property type="term" value="C:plasma membrane"/>
    <property type="evidence" value="ECO:0007669"/>
    <property type="project" value="TreeGrafter"/>
</dbReference>
<dbReference type="PROSITE" id="PS50042">
    <property type="entry name" value="CNMP_BINDING_3"/>
    <property type="match status" value="1"/>
</dbReference>
<keyword evidence="2" id="KW-1133">Transmembrane helix</keyword>
<name>A0A2A2JAA7_9BILA</name>
<accession>A0A2A2JAA7</accession>
<dbReference type="AlphaFoldDB" id="A0A2A2JAA7"/>
<comment type="caution">
    <text evidence="4">The sequence shown here is derived from an EMBL/GenBank/DDBJ whole genome shotgun (WGS) entry which is preliminary data.</text>
</comment>
<dbReference type="GO" id="GO:0005222">
    <property type="term" value="F:intracellularly cAMP-activated cation channel activity"/>
    <property type="evidence" value="ECO:0007669"/>
    <property type="project" value="TreeGrafter"/>
</dbReference>
<dbReference type="Pfam" id="PF00027">
    <property type="entry name" value="cNMP_binding"/>
    <property type="match status" value="1"/>
</dbReference>
<feature type="transmembrane region" description="Helical" evidence="2">
    <location>
        <begin position="53"/>
        <end position="76"/>
    </location>
</feature>
<keyword evidence="2" id="KW-0472">Membrane</keyword>
<dbReference type="EMBL" id="LIAE01010566">
    <property type="protein sequence ID" value="PAV58686.1"/>
    <property type="molecule type" value="Genomic_DNA"/>
</dbReference>
<dbReference type="Gene3D" id="2.60.120.10">
    <property type="entry name" value="Jelly Rolls"/>
    <property type="match status" value="1"/>
</dbReference>
<keyword evidence="1" id="KW-0813">Transport</keyword>
<dbReference type="InterPro" id="IPR018490">
    <property type="entry name" value="cNMP-bd_dom_sf"/>
</dbReference>
<evidence type="ECO:0000259" key="3">
    <source>
        <dbReference type="PROSITE" id="PS50042"/>
    </source>
</evidence>
<evidence type="ECO:0000313" key="5">
    <source>
        <dbReference type="Proteomes" id="UP000218231"/>
    </source>
</evidence>
<sequence>MSMANQARRNSIRNRIRDHEPNELDIENQYERSVRESEPFIYDTSVNPKGTMYWQWSIIVSSACLYNLIFISLPAFEETRISTDSKWLSYNLVADIIYLIDMFVQCKKNFYESGCLVTDFNDTRINYVYSCQYFCIIIIFHQYYEMMNETYYNEEREQNIYVLLDYWINKTVIMKFSDFIKKYMLSMYWSSMTMTTLGEQEIFLISRGSVKVIYSDLDKKKLKICKEGDLIGADGLFWFSDNSLENRRNYTIISVGYSEVYVLHRDNFFKVLRDYPYERERLRKKARETQKDLGEIPIDSRRYTSVEETSFEEQMLRAKFQIDRIQADIDAQYKKFIESSNNMKRRVFKLERQCNNLIRDESLSEIIETT</sequence>
<evidence type="ECO:0000313" key="4">
    <source>
        <dbReference type="EMBL" id="PAV58686.1"/>
    </source>
</evidence>
<keyword evidence="1" id="KW-1071">Ligand-gated ion channel</keyword>
<dbReference type="GO" id="GO:0017071">
    <property type="term" value="C:intracellular cyclic nucleotide activated cation channel complex"/>
    <property type="evidence" value="ECO:0007669"/>
    <property type="project" value="TreeGrafter"/>
</dbReference>